<keyword evidence="3" id="KW-0520">NAD</keyword>
<dbReference type="InterPro" id="IPR006139">
    <property type="entry name" value="D-isomer_2_OHA_DH_cat_dom"/>
</dbReference>
<reference evidence="7" key="1">
    <citation type="journal article" date="2021" name="PeerJ">
        <title>Extensive microbial diversity within the chicken gut microbiome revealed by metagenomics and culture.</title>
        <authorList>
            <person name="Gilroy R."/>
            <person name="Ravi A."/>
            <person name="Getino M."/>
            <person name="Pursley I."/>
            <person name="Horton D.L."/>
            <person name="Alikhan N.F."/>
            <person name="Baker D."/>
            <person name="Gharbi K."/>
            <person name="Hall N."/>
            <person name="Watson M."/>
            <person name="Adriaenssens E.M."/>
            <person name="Foster-Nyarko E."/>
            <person name="Jarju S."/>
            <person name="Secka A."/>
            <person name="Antonio M."/>
            <person name="Oren A."/>
            <person name="Chaudhuri R.R."/>
            <person name="La Ragione R."/>
            <person name="Hildebrand F."/>
            <person name="Pallen M.J."/>
        </authorList>
    </citation>
    <scope>NUCLEOTIDE SEQUENCE</scope>
    <source>
        <strain evidence="7">CHK33-7979</strain>
    </source>
</reference>
<dbReference type="CDD" id="cd05300">
    <property type="entry name" value="2-Hacid_dh_1"/>
    <property type="match status" value="1"/>
</dbReference>
<evidence type="ECO:0000256" key="4">
    <source>
        <dbReference type="RuleBase" id="RU003719"/>
    </source>
</evidence>
<sequence>MPELIFNALPLTEAERAQFCAAAPDAVQRFLPLMDNRGLTVPLSDPAAVEGATVVLGCLPVDVLSASPTLKWLQTWSAGVDMYLKPGALPQGVMLTSAVGAYGPSVAEHLFACLLALLKRLPQYRDNQRAHRWADLGTVKTLAGATVLVVGAGDIGQRFAALCQTMGAHTVGLKRTACPPPAGLDEIHTLDELDQWLPKADVVALALPQTPATVHIVDQRRLDLMKDDAILLNGGRGSAIDPQALAETLRVGKLWGAALDVTEPEPLPADSPLWDIDNLILTPHVAGGLHLEGTRERVVAIALENLHHYLAGEPLRNRMK</sequence>
<evidence type="ECO:0000313" key="7">
    <source>
        <dbReference type="EMBL" id="HIY73774.1"/>
    </source>
</evidence>
<dbReference type="GO" id="GO:0016616">
    <property type="term" value="F:oxidoreductase activity, acting on the CH-OH group of donors, NAD or NADP as acceptor"/>
    <property type="evidence" value="ECO:0007669"/>
    <property type="project" value="InterPro"/>
</dbReference>
<protein>
    <submittedName>
        <fullName evidence="7">D-2-hydroxyacid dehydrogenase</fullName>
    </submittedName>
</protein>
<dbReference type="Proteomes" id="UP000886824">
    <property type="component" value="Unassembled WGS sequence"/>
</dbReference>
<comment type="similarity">
    <text evidence="1 4">Belongs to the D-isomer specific 2-hydroxyacid dehydrogenase family.</text>
</comment>
<dbReference type="SUPFAM" id="SSF51735">
    <property type="entry name" value="NAD(P)-binding Rossmann-fold domains"/>
    <property type="match status" value="1"/>
</dbReference>
<dbReference type="PANTHER" id="PTHR43333">
    <property type="entry name" value="2-HACID_DH_C DOMAIN-CONTAINING PROTEIN"/>
    <property type="match status" value="1"/>
</dbReference>
<evidence type="ECO:0000259" key="5">
    <source>
        <dbReference type="Pfam" id="PF00389"/>
    </source>
</evidence>
<name>A0A9D1Z479_9FIRM</name>
<reference evidence="7" key="2">
    <citation type="submission" date="2021-04" db="EMBL/GenBank/DDBJ databases">
        <authorList>
            <person name="Gilroy R."/>
        </authorList>
    </citation>
    <scope>NUCLEOTIDE SEQUENCE</scope>
    <source>
        <strain evidence="7">CHK33-7979</strain>
    </source>
</reference>
<dbReference type="Pfam" id="PF02826">
    <property type="entry name" value="2-Hacid_dh_C"/>
    <property type="match status" value="1"/>
</dbReference>
<feature type="domain" description="D-isomer specific 2-hydroxyacid dehydrogenase catalytic" evidence="5">
    <location>
        <begin position="62"/>
        <end position="319"/>
    </location>
</feature>
<comment type="caution">
    <text evidence="7">The sequence shown here is derived from an EMBL/GenBank/DDBJ whole genome shotgun (WGS) entry which is preliminary data.</text>
</comment>
<dbReference type="InterPro" id="IPR006140">
    <property type="entry name" value="D-isomer_DH_NAD-bd"/>
</dbReference>
<evidence type="ECO:0000259" key="6">
    <source>
        <dbReference type="Pfam" id="PF02826"/>
    </source>
</evidence>
<dbReference type="Gene3D" id="3.40.50.720">
    <property type="entry name" value="NAD(P)-binding Rossmann-like Domain"/>
    <property type="match status" value="2"/>
</dbReference>
<dbReference type="EMBL" id="DXCX01000076">
    <property type="protein sequence ID" value="HIY73774.1"/>
    <property type="molecule type" value="Genomic_DNA"/>
</dbReference>
<organism evidence="7 8">
    <name type="scientific">Candidatus Intestinimonas merdavium</name>
    <dbReference type="NCBI Taxonomy" id="2838622"/>
    <lineage>
        <taxon>Bacteria</taxon>
        <taxon>Bacillati</taxon>
        <taxon>Bacillota</taxon>
        <taxon>Clostridia</taxon>
        <taxon>Eubacteriales</taxon>
        <taxon>Intestinimonas</taxon>
    </lineage>
</organism>
<dbReference type="AlphaFoldDB" id="A0A9D1Z479"/>
<dbReference type="Pfam" id="PF00389">
    <property type="entry name" value="2-Hacid_dh"/>
    <property type="match status" value="1"/>
</dbReference>
<evidence type="ECO:0000313" key="8">
    <source>
        <dbReference type="Proteomes" id="UP000886824"/>
    </source>
</evidence>
<evidence type="ECO:0000256" key="3">
    <source>
        <dbReference type="ARBA" id="ARBA00023027"/>
    </source>
</evidence>
<dbReference type="GO" id="GO:0051287">
    <property type="term" value="F:NAD binding"/>
    <property type="evidence" value="ECO:0007669"/>
    <property type="project" value="InterPro"/>
</dbReference>
<evidence type="ECO:0000256" key="1">
    <source>
        <dbReference type="ARBA" id="ARBA00005854"/>
    </source>
</evidence>
<accession>A0A9D1Z479</accession>
<dbReference type="PANTHER" id="PTHR43333:SF1">
    <property type="entry name" value="D-ISOMER SPECIFIC 2-HYDROXYACID DEHYDROGENASE NAD-BINDING DOMAIN-CONTAINING PROTEIN"/>
    <property type="match status" value="1"/>
</dbReference>
<gene>
    <name evidence="7" type="ORF">H9826_07360</name>
</gene>
<keyword evidence="2 4" id="KW-0560">Oxidoreductase</keyword>
<evidence type="ECO:0000256" key="2">
    <source>
        <dbReference type="ARBA" id="ARBA00023002"/>
    </source>
</evidence>
<dbReference type="InterPro" id="IPR036291">
    <property type="entry name" value="NAD(P)-bd_dom_sf"/>
</dbReference>
<dbReference type="SUPFAM" id="SSF52283">
    <property type="entry name" value="Formate/glycerate dehydrogenase catalytic domain-like"/>
    <property type="match status" value="1"/>
</dbReference>
<proteinExistence type="inferred from homology"/>
<feature type="domain" description="D-isomer specific 2-hydroxyacid dehydrogenase NAD-binding" evidence="6">
    <location>
        <begin position="112"/>
        <end position="286"/>
    </location>
</feature>